<dbReference type="CDD" id="cd07377">
    <property type="entry name" value="WHTH_GntR"/>
    <property type="match status" value="1"/>
</dbReference>
<dbReference type="SUPFAM" id="SSF46785">
    <property type="entry name" value="Winged helix' DNA-binding domain"/>
    <property type="match status" value="1"/>
</dbReference>
<reference evidence="7 9" key="2">
    <citation type="submission" date="2020-08" db="EMBL/GenBank/DDBJ databases">
        <title>Sequencing the genomes of 1000 actinobacteria strains.</title>
        <authorList>
            <person name="Klenk H.-P."/>
        </authorList>
    </citation>
    <scope>NUCLEOTIDE SEQUENCE [LARGE SCALE GENOMIC DNA]</scope>
    <source>
        <strain evidence="7 9">DSM 9581</strain>
    </source>
</reference>
<feature type="region of interest" description="Disordered" evidence="4">
    <location>
        <begin position="1"/>
        <end position="21"/>
    </location>
</feature>
<dbReference type="InterPro" id="IPR036390">
    <property type="entry name" value="WH_DNA-bd_sf"/>
</dbReference>
<dbReference type="Gene3D" id="1.20.120.530">
    <property type="entry name" value="GntR ligand-binding domain-like"/>
    <property type="match status" value="1"/>
</dbReference>
<dbReference type="GO" id="GO:0003677">
    <property type="term" value="F:DNA binding"/>
    <property type="evidence" value="ECO:0007669"/>
    <property type="project" value="UniProtKB-KW"/>
</dbReference>
<feature type="domain" description="HTH gntR-type" evidence="5">
    <location>
        <begin position="23"/>
        <end position="91"/>
    </location>
</feature>
<comment type="caution">
    <text evidence="6">The sequence shown here is derived from an EMBL/GenBank/DDBJ whole genome shotgun (WGS) entry which is preliminary data.</text>
</comment>
<dbReference type="InterPro" id="IPR036388">
    <property type="entry name" value="WH-like_DNA-bd_sf"/>
</dbReference>
<dbReference type="PROSITE" id="PS50949">
    <property type="entry name" value="HTH_GNTR"/>
    <property type="match status" value="1"/>
</dbReference>
<organism evidence="6 8">
    <name type="scientific">Cellulomonas hominis</name>
    <dbReference type="NCBI Taxonomy" id="156981"/>
    <lineage>
        <taxon>Bacteria</taxon>
        <taxon>Bacillati</taxon>
        <taxon>Actinomycetota</taxon>
        <taxon>Actinomycetes</taxon>
        <taxon>Micrococcales</taxon>
        <taxon>Cellulomonadaceae</taxon>
        <taxon>Cellulomonas</taxon>
    </lineage>
</organism>
<keyword evidence="8" id="KW-1185">Reference proteome</keyword>
<evidence type="ECO:0000313" key="7">
    <source>
        <dbReference type="EMBL" id="MBB5472459.1"/>
    </source>
</evidence>
<dbReference type="SMART" id="SM00345">
    <property type="entry name" value="HTH_GNTR"/>
    <property type="match status" value="1"/>
</dbReference>
<proteinExistence type="predicted"/>
<evidence type="ECO:0000313" key="6">
    <source>
        <dbReference type="EMBL" id="GEL45604.1"/>
    </source>
</evidence>
<feature type="compositionally biased region" description="Pro residues" evidence="4">
    <location>
        <begin position="8"/>
        <end position="17"/>
    </location>
</feature>
<dbReference type="InterPro" id="IPR008920">
    <property type="entry name" value="TF_FadR/GntR_C"/>
</dbReference>
<evidence type="ECO:0000313" key="8">
    <source>
        <dbReference type="Proteomes" id="UP000321723"/>
    </source>
</evidence>
<evidence type="ECO:0000259" key="5">
    <source>
        <dbReference type="PROSITE" id="PS50949"/>
    </source>
</evidence>
<dbReference type="RefSeq" id="WP_246802924.1">
    <property type="nucleotide sequence ID" value="NZ_BJVQ01000006.1"/>
</dbReference>
<dbReference type="Pfam" id="PF00392">
    <property type="entry name" value="GntR"/>
    <property type="match status" value="1"/>
</dbReference>
<reference evidence="6 8" key="1">
    <citation type="submission" date="2019-07" db="EMBL/GenBank/DDBJ databases">
        <title>Whole genome shotgun sequence of Cellulomonas hominis NBRC 16055.</title>
        <authorList>
            <person name="Hosoyama A."/>
            <person name="Uohara A."/>
            <person name="Ohji S."/>
            <person name="Ichikawa N."/>
        </authorList>
    </citation>
    <scope>NUCLEOTIDE SEQUENCE [LARGE SCALE GENOMIC DNA]</scope>
    <source>
        <strain evidence="6 8">NBRC 16055</strain>
    </source>
</reference>
<evidence type="ECO:0000256" key="2">
    <source>
        <dbReference type="ARBA" id="ARBA00023125"/>
    </source>
</evidence>
<dbReference type="Proteomes" id="UP000564629">
    <property type="component" value="Unassembled WGS sequence"/>
</dbReference>
<dbReference type="PRINTS" id="PR00035">
    <property type="entry name" value="HTHGNTR"/>
</dbReference>
<evidence type="ECO:0000256" key="4">
    <source>
        <dbReference type="SAM" id="MobiDB-lite"/>
    </source>
</evidence>
<dbReference type="Proteomes" id="UP000321723">
    <property type="component" value="Unassembled WGS sequence"/>
</dbReference>
<dbReference type="EMBL" id="JACHDN010000001">
    <property type="protein sequence ID" value="MBB5472459.1"/>
    <property type="molecule type" value="Genomic_DNA"/>
</dbReference>
<sequence>MPTDAAPPGAPPRPGAPAPRVRPRLVTSVAESMTTAIVTGTYPAGTALPPEGALGELYGVSRTVVRESTTALAEKGLVSSQQGRGTIVLDEDRWNLLDPMVLAALYLRDDRLEFLDSLIATRTALECEMASAAAGTLSEQDADDLAAVLDAMGALIDDPEEYARQDVVFHDRIMRASGNRLGRAVVNGIQGKALDVAQYQGRPDRAHTEATHADHLAILAALREHDGDAAARAMRAHILGSWARRRPRDPDAG</sequence>
<dbReference type="SMART" id="SM00895">
    <property type="entry name" value="FCD"/>
    <property type="match status" value="1"/>
</dbReference>
<dbReference type="EMBL" id="BJVQ01000006">
    <property type="protein sequence ID" value="GEL45604.1"/>
    <property type="molecule type" value="Genomic_DNA"/>
</dbReference>
<evidence type="ECO:0000313" key="9">
    <source>
        <dbReference type="Proteomes" id="UP000564629"/>
    </source>
</evidence>
<dbReference type="SUPFAM" id="SSF48008">
    <property type="entry name" value="GntR ligand-binding domain-like"/>
    <property type="match status" value="1"/>
</dbReference>
<evidence type="ECO:0000256" key="3">
    <source>
        <dbReference type="ARBA" id="ARBA00023163"/>
    </source>
</evidence>
<dbReference type="InterPro" id="IPR000524">
    <property type="entry name" value="Tscrpt_reg_HTH_GntR"/>
</dbReference>
<keyword evidence="3" id="KW-0804">Transcription</keyword>
<evidence type="ECO:0000256" key="1">
    <source>
        <dbReference type="ARBA" id="ARBA00023015"/>
    </source>
</evidence>
<keyword evidence="2 7" id="KW-0238">DNA-binding</keyword>
<protein>
    <submittedName>
        <fullName evidence="7">DNA-binding FadR family transcriptional regulator</fullName>
    </submittedName>
    <submittedName>
        <fullName evidence="6">GntR family transcriptional regulator</fullName>
    </submittedName>
</protein>
<dbReference type="GO" id="GO:0003700">
    <property type="term" value="F:DNA-binding transcription factor activity"/>
    <property type="evidence" value="ECO:0007669"/>
    <property type="project" value="InterPro"/>
</dbReference>
<dbReference type="Gene3D" id="1.10.10.10">
    <property type="entry name" value="Winged helix-like DNA-binding domain superfamily/Winged helix DNA-binding domain"/>
    <property type="match status" value="1"/>
</dbReference>
<dbReference type="PANTHER" id="PTHR43537:SF44">
    <property type="entry name" value="GNTR FAMILY REGULATORY PROTEIN"/>
    <property type="match status" value="1"/>
</dbReference>
<dbReference type="Pfam" id="PF07729">
    <property type="entry name" value="FCD"/>
    <property type="match status" value="1"/>
</dbReference>
<gene>
    <name evidence="6" type="ORF">CHO01_07200</name>
    <name evidence="7" type="ORF">HNR08_001195</name>
</gene>
<keyword evidence="1" id="KW-0805">Transcription regulation</keyword>
<accession>A0A511FAL0</accession>
<dbReference type="InterPro" id="IPR011711">
    <property type="entry name" value="GntR_C"/>
</dbReference>
<dbReference type="AlphaFoldDB" id="A0A511FAL0"/>
<dbReference type="PANTHER" id="PTHR43537">
    <property type="entry name" value="TRANSCRIPTIONAL REGULATOR, GNTR FAMILY"/>
    <property type="match status" value="1"/>
</dbReference>
<name>A0A511FAL0_9CELL</name>